<feature type="compositionally biased region" description="Polar residues" evidence="1">
    <location>
        <begin position="125"/>
        <end position="137"/>
    </location>
</feature>
<evidence type="ECO:0000256" key="1">
    <source>
        <dbReference type="SAM" id="MobiDB-lite"/>
    </source>
</evidence>
<name>A0A4D6MH08_VIGUN</name>
<evidence type="ECO:0000313" key="2">
    <source>
        <dbReference type="EMBL" id="QCE00696.1"/>
    </source>
</evidence>
<evidence type="ECO:0000313" key="3">
    <source>
        <dbReference type="Proteomes" id="UP000501690"/>
    </source>
</evidence>
<organism evidence="2 3">
    <name type="scientific">Vigna unguiculata</name>
    <name type="common">Cowpea</name>
    <dbReference type="NCBI Taxonomy" id="3917"/>
    <lineage>
        <taxon>Eukaryota</taxon>
        <taxon>Viridiplantae</taxon>
        <taxon>Streptophyta</taxon>
        <taxon>Embryophyta</taxon>
        <taxon>Tracheophyta</taxon>
        <taxon>Spermatophyta</taxon>
        <taxon>Magnoliopsida</taxon>
        <taxon>eudicotyledons</taxon>
        <taxon>Gunneridae</taxon>
        <taxon>Pentapetalae</taxon>
        <taxon>rosids</taxon>
        <taxon>fabids</taxon>
        <taxon>Fabales</taxon>
        <taxon>Fabaceae</taxon>
        <taxon>Papilionoideae</taxon>
        <taxon>50 kb inversion clade</taxon>
        <taxon>NPAAA clade</taxon>
        <taxon>indigoferoid/millettioid clade</taxon>
        <taxon>Phaseoleae</taxon>
        <taxon>Vigna</taxon>
    </lineage>
</organism>
<dbReference type="Proteomes" id="UP000501690">
    <property type="component" value="Linkage Group LG7"/>
</dbReference>
<accession>A0A4D6MH08</accession>
<dbReference type="AlphaFoldDB" id="A0A4D6MH08"/>
<proteinExistence type="predicted"/>
<protein>
    <submittedName>
        <fullName evidence="2">Uncharacterized protein</fullName>
    </submittedName>
</protein>
<dbReference type="EMBL" id="CP039351">
    <property type="protein sequence ID" value="QCE00696.1"/>
    <property type="molecule type" value="Genomic_DNA"/>
</dbReference>
<keyword evidence="3" id="KW-1185">Reference proteome</keyword>
<reference evidence="2 3" key="1">
    <citation type="submission" date="2019-04" db="EMBL/GenBank/DDBJ databases">
        <title>An improved genome assembly and genetic linkage map for asparagus bean, Vigna unguiculata ssp. sesquipedialis.</title>
        <authorList>
            <person name="Xia Q."/>
            <person name="Zhang R."/>
            <person name="Dong Y."/>
        </authorList>
    </citation>
    <scope>NUCLEOTIDE SEQUENCE [LARGE SCALE GENOMIC DNA]</scope>
    <source>
        <tissue evidence="2">Leaf</tissue>
    </source>
</reference>
<feature type="region of interest" description="Disordered" evidence="1">
    <location>
        <begin position="116"/>
        <end position="137"/>
    </location>
</feature>
<sequence>MSQSDNSNEISVDDCVSKVLGKDHVRCLGLGGLHSVAFQSTTRFSNARHNFSNFGSAESSQLKEEVISLREKLATFEENLKTLKSFMLAYIQMKEGHIPHELGVMFDNETNVIDEESVKEVPTSRRGSSLDSNFHEV</sequence>
<gene>
    <name evidence="2" type="ORF">DEO72_LG7g1986</name>
</gene>